<reference evidence="1 2" key="1">
    <citation type="submission" date="2021-06" db="EMBL/GenBank/DDBJ databases">
        <title>Caerostris extrusa draft genome.</title>
        <authorList>
            <person name="Kono N."/>
            <person name="Arakawa K."/>
        </authorList>
    </citation>
    <scope>NUCLEOTIDE SEQUENCE [LARGE SCALE GENOMIC DNA]</scope>
</reference>
<evidence type="ECO:0000313" key="2">
    <source>
        <dbReference type="Proteomes" id="UP001054945"/>
    </source>
</evidence>
<comment type="caution">
    <text evidence="1">The sequence shown here is derived from an EMBL/GenBank/DDBJ whole genome shotgun (WGS) entry which is preliminary data.</text>
</comment>
<sequence>MKKAEERKPLDFRATPVFSYNQVFHVKELKNYLKQSNSSTPEPDEIHYDMLKNLSENSLMYILNLCNMIWLEHVFTVSWRKAIVIAIPKLGQISTNPNSHSPIALTSCLYNLMERVINTRFLYILKNEKRLSQFQGFRFGRSAID</sequence>
<accession>A0AAV4NUQ3</accession>
<gene>
    <name evidence="1" type="primary">AVEN_243513_1</name>
    <name evidence="1" type="ORF">CEXT_92581</name>
</gene>
<keyword evidence="2" id="KW-1185">Reference proteome</keyword>
<protein>
    <submittedName>
        <fullName evidence="1">RNase H domain-containing protein</fullName>
    </submittedName>
</protein>
<dbReference type="InterPro" id="IPR052560">
    <property type="entry name" value="RdDP_mobile_element"/>
</dbReference>
<evidence type="ECO:0000313" key="1">
    <source>
        <dbReference type="EMBL" id="GIX88035.1"/>
    </source>
</evidence>
<proteinExistence type="predicted"/>
<name>A0AAV4NUQ3_CAEEX</name>
<dbReference type="Proteomes" id="UP001054945">
    <property type="component" value="Unassembled WGS sequence"/>
</dbReference>
<dbReference type="PANTHER" id="PTHR36688">
    <property type="entry name" value="ENDO/EXONUCLEASE/PHOSPHATASE DOMAIN-CONTAINING PROTEIN"/>
    <property type="match status" value="1"/>
</dbReference>
<dbReference type="AlphaFoldDB" id="A0AAV4NUQ3"/>
<organism evidence="1 2">
    <name type="scientific">Caerostris extrusa</name>
    <name type="common">Bark spider</name>
    <name type="synonym">Caerostris bankana</name>
    <dbReference type="NCBI Taxonomy" id="172846"/>
    <lineage>
        <taxon>Eukaryota</taxon>
        <taxon>Metazoa</taxon>
        <taxon>Ecdysozoa</taxon>
        <taxon>Arthropoda</taxon>
        <taxon>Chelicerata</taxon>
        <taxon>Arachnida</taxon>
        <taxon>Araneae</taxon>
        <taxon>Araneomorphae</taxon>
        <taxon>Entelegynae</taxon>
        <taxon>Araneoidea</taxon>
        <taxon>Araneidae</taxon>
        <taxon>Caerostris</taxon>
    </lineage>
</organism>
<dbReference type="EMBL" id="BPLR01003729">
    <property type="protein sequence ID" value="GIX88035.1"/>
    <property type="molecule type" value="Genomic_DNA"/>
</dbReference>
<dbReference type="PANTHER" id="PTHR36688:SF2">
    <property type="entry name" value="ENDONUCLEASE_EXONUCLEASE_PHOSPHATASE DOMAIN-CONTAINING PROTEIN"/>
    <property type="match status" value="1"/>
</dbReference>